<dbReference type="EMBL" id="UETC01000006">
    <property type="protein sequence ID" value="SSA47700.1"/>
    <property type="molecule type" value="Genomic_DNA"/>
</dbReference>
<dbReference type="Pfam" id="PF03567">
    <property type="entry name" value="Sulfotransfer_2"/>
    <property type="match status" value="1"/>
</dbReference>
<keyword evidence="3" id="KW-1185">Reference proteome</keyword>
<dbReference type="Gene3D" id="3.40.50.300">
    <property type="entry name" value="P-loop containing nucleotide triphosphate hydrolases"/>
    <property type="match status" value="1"/>
</dbReference>
<dbReference type="GO" id="GO:0016020">
    <property type="term" value="C:membrane"/>
    <property type="evidence" value="ECO:0007669"/>
    <property type="project" value="InterPro"/>
</dbReference>
<dbReference type="RefSeq" id="WP_109564969.1">
    <property type="nucleotide sequence ID" value="NZ_QGDJ01000006.1"/>
</dbReference>
<evidence type="ECO:0000313" key="1">
    <source>
        <dbReference type="EMBL" id="PWJ17551.1"/>
    </source>
</evidence>
<organism evidence="2 4">
    <name type="scientific">Jannaschia seohaensis</name>
    <dbReference type="NCBI Taxonomy" id="475081"/>
    <lineage>
        <taxon>Bacteria</taxon>
        <taxon>Pseudomonadati</taxon>
        <taxon>Pseudomonadota</taxon>
        <taxon>Alphaproteobacteria</taxon>
        <taxon>Rhodobacterales</taxon>
        <taxon>Roseobacteraceae</taxon>
        <taxon>Jannaschia</taxon>
    </lineage>
</organism>
<dbReference type="EMBL" id="QGDJ01000006">
    <property type="protein sequence ID" value="PWJ17551.1"/>
    <property type="molecule type" value="Genomic_DNA"/>
</dbReference>
<dbReference type="AlphaFoldDB" id="A0A2Y9ATG1"/>
<evidence type="ECO:0000313" key="3">
    <source>
        <dbReference type="Proteomes" id="UP000245839"/>
    </source>
</evidence>
<evidence type="ECO:0000313" key="2">
    <source>
        <dbReference type="EMBL" id="SSA47700.1"/>
    </source>
</evidence>
<keyword evidence="2" id="KW-0808">Transferase</keyword>
<dbReference type="GO" id="GO:0008146">
    <property type="term" value="F:sulfotransferase activity"/>
    <property type="evidence" value="ECO:0007669"/>
    <property type="project" value="InterPro"/>
</dbReference>
<evidence type="ECO:0000313" key="4">
    <source>
        <dbReference type="Proteomes" id="UP000251571"/>
    </source>
</evidence>
<dbReference type="Proteomes" id="UP000251571">
    <property type="component" value="Unassembled WGS sequence"/>
</dbReference>
<gene>
    <name evidence="1" type="ORF">BCF38_106162</name>
    <name evidence="2" type="ORF">SAMN05421539_106162</name>
</gene>
<accession>A0A2Y9ATG1</accession>
<dbReference type="InterPro" id="IPR027417">
    <property type="entry name" value="P-loop_NTPase"/>
</dbReference>
<dbReference type="SUPFAM" id="SSF52540">
    <property type="entry name" value="P-loop containing nucleoside triphosphate hydrolases"/>
    <property type="match status" value="1"/>
</dbReference>
<dbReference type="Proteomes" id="UP000245839">
    <property type="component" value="Unassembled WGS sequence"/>
</dbReference>
<reference evidence="2 4" key="1">
    <citation type="submission" date="2016-10" db="EMBL/GenBank/DDBJ databases">
        <authorList>
            <person name="Cai Z."/>
        </authorList>
    </citation>
    <scope>NUCLEOTIDE SEQUENCE [LARGE SCALE GENOMIC DNA]</scope>
    <source>
        <strain evidence="2 4">DSM 25227</strain>
    </source>
</reference>
<name>A0A2Y9ATG1_9RHOB</name>
<dbReference type="InterPro" id="IPR005331">
    <property type="entry name" value="Sulfotransferase"/>
</dbReference>
<protein>
    <submittedName>
        <fullName evidence="2">Sulfotransferase family protein</fullName>
    </submittedName>
</protein>
<sequence length="267" mass="30519">MNVVDTAKSLRRAMLDRALPQRFVFHHVPKCGGTSVGRALRKRYLLSQATVVPESSFRAFEAFTGRSDRERMLVDVLDLREQMLLYLMYEDVRCISLHVRFSEVAYDRFRERYKFITILRDPAARFLSHYNWSFDKPNAHARIEEPLEEFLTTDRARQMGASYSEFFSGLPSDADFGSAEAIERAVLNLKKFSAVGRLDDLDGFRAQLRDRLGIRVRIGHENRGGKGRSSLTLSDLAPETKAEIQRICAPDIAVYERAFAGGMDVRA</sequence>
<proteinExistence type="predicted"/>
<reference evidence="1 3" key="2">
    <citation type="submission" date="2018-03" db="EMBL/GenBank/DDBJ databases">
        <title>Genomic Encyclopedia of Archaeal and Bacterial Type Strains, Phase II (KMG-II): from individual species to whole genera.</title>
        <authorList>
            <person name="Goeker M."/>
        </authorList>
    </citation>
    <scope>NUCLEOTIDE SEQUENCE [LARGE SCALE GENOMIC DNA]</scope>
    <source>
        <strain evidence="1 3">DSM 25227</strain>
    </source>
</reference>